<evidence type="ECO:0000256" key="2">
    <source>
        <dbReference type="ARBA" id="ARBA00022670"/>
    </source>
</evidence>
<dbReference type="InterPro" id="IPR031304">
    <property type="entry name" value="SLT_2"/>
</dbReference>
<comment type="caution">
    <text evidence="7">The sequence shown here is derived from an EMBL/GenBank/DDBJ whole genome shotgun (WGS) entry which is preliminary data.</text>
</comment>
<keyword evidence="5" id="KW-0812">Transmembrane</keyword>
<organism evidence="7 8">
    <name type="scientific">Actinoallomurus liliacearum</name>
    <dbReference type="NCBI Taxonomy" id="1080073"/>
    <lineage>
        <taxon>Bacteria</taxon>
        <taxon>Bacillati</taxon>
        <taxon>Actinomycetota</taxon>
        <taxon>Actinomycetes</taxon>
        <taxon>Streptosporangiales</taxon>
        <taxon>Thermomonosporaceae</taxon>
        <taxon>Actinoallomurus</taxon>
    </lineage>
</organism>
<dbReference type="Proteomes" id="UP001500212">
    <property type="component" value="Unassembled WGS sequence"/>
</dbReference>
<sequence>MKLRRHLRLGVGLGGRNEGRRIVSLLYLTQSDRGAVRLPIIIAGGAAALFFMSLVSIPLFFGANQFFQNATNGGNCTDTAGAASQPQQSGDANSIPSNYLQLYKKAGQQYGLPWNLLAGIGKVETDHGQSNLPGVHSGSNSVGAGGPMQFMPATWGTFGVDGNGDHKKDRYDPADAIPGAANYLKHSGAPSRTRTAIFAYNHSVQYVNLVLSWAQRYSNGSFNVVQANGPACVDMNGAPVAPNAVAATVIAFAKAQLGKPYVYGATGPNSFDCSGLTMTAYKTAGVTIPRLSDDQYWWGASVPRGQEQPGDLVFFEYLPGHTGPGHVGMVYNPQKGIMIVAPHTGDVVKLQNYKTYPGGAVGFTRPTAHNGHNGPTKRL</sequence>
<protein>
    <submittedName>
        <fullName evidence="7">NlpC/P60 family protein</fullName>
    </submittedName>
</protein>
<dbReference type="Pfam" id="PF00877">
    <property type="entry name" value="NLPC_P60"/>
    <property type="match status" value="1"/>
</dbReference>
<keyword evidence="5" id="KW-1133">Transmembrane helix</keyword>
<dbReference type="PROSITE" id="PS51935">
    <property type="entry name" value="NLPC_P60"/>
    <property type="match status" value="1"/>
</dbReference>
<keyword evidence="8" id="KW-1185">Reference proteome</keyword>
<keyword evidence="3" id="KW-0378">Hydrolase</keyword>
<evidence type="ECO:0000256" key="3">
    <source>
        <dbReference type="ARBA" id="ARBA00022801"/>
    </source>
</evidence>
<evidence type="ECO:0000256" key="4">
    <source>
        <dbReference type="ARBA" id="ARBA00022807"/>
    </source>
</evidence>
<dbReference type="SUPFAM" id="SSF54001">
    <property type="entry name" value="Cysteine proteinases"/>
    <property type="match status" value="1"/>
</dbReference>
<dbReference type="CDD" id="cd13399">
    <property type="entry name" value="Slt35-like"/>
    <property type="match status" value="1"/>
</dbReference>
<evidence type="ECO:0000256" key="1">
    <source>
        <dbReference type="ARBA" id="ARBA00007074"/>
    </source>
</evidence>
<dbReference type="Gene3D" id="1.10.530.10">
    <property type="match status" value="1"/>
</dbReference>
<gene>
    <name evidence="7" type="ORF">GCM10023195_32800</name>
</gene>
<name>A0ABP8TLJ8_9ACTN</name>
<evidence type="ECO:0000313" key="8">
    <source>
        <dbReference type="Proteomes" id="UP001500212"/>
    </source>
</evidence>
<reference evidence="8" key="1">
    <citation type="journal article" date="2019" name="Int. J. Syst. Evol. Microbiol.">
        <title>The Global Catalogue of Microorganisms (GCM) 10K type strain sequencing project: providing services to taxonomists for standard genome sequencing and annotation.</title>
        <authorList>
            <consortium name="The Broad Institute Genomics Platform"/>
            <consortium name="The Broad Institute Genome Sequencing Center for Infectious Disease"/>
            <person name="Wu L."/>
            <person name="Ma J."/>
        </authorList>
    </citation>
    <scope>NUCLEOTIDE SEQUENCE [LARGE SCALE GENOMIC DNA]</scope>
    <source>
        <strain evidence="8">JCM 17938</strain>
    </source>
</reference>
<dbReference type="SUPFAM" id="SSF53955">
    <property type="entry name" value="Lysozyme-like"/>
    <property type="match status" value="1"/>
</dbReference>
<keyword evidence="2" id="KW-0645">Protease</keyword>
<evidence type="ECO:0000259" key="6">
    <source>
        <dbReference type="PROSITE" id="PS51935"/>
    </source>
</evidence>
<keyword evidence="5" id="KW-0472">Membrane</keyword>
<dbReference type="PANTHER" id="PTHR47359">
    <property type="entry name" value="PEPTIDOGLYCAN DL-ENDOPEPTIDASE CWLO"/>
    <property type="match status" value="1"/>
</dbReference>
<feature type="transmembrane region" description="Helical" evidence="5">
    <location>
        <begin position="40"/>
        <end position="61"/>
    </location>
</feature>
<dbReference type="RefSeq" id="WP_345354330.1">
    <property type="nucleotide sequence ID" value="NZ_BAABHJ010000008.1"/>
</dbReference>
<dbReference type="InterPro" id="IPR051794">
    <property type="entry name" value="PG_Endopeptidase_C40"/>
</dbReference>
<dbReference type="Pfam" id="PF13406">
    <property type="entry name" value="SLT_2"/>
    <property type="match status" value="1"/>
</dbReference>
<dbReference type="PANTHER" id="PTHR47359:SF3">
    <property type="entry name" value="NLP_P60 DOMAIN-CONTAINING PROTEIN-RELATED"/>
    <property type="match status" value="1"/>
</dbReference>
<dbReference type="InterPro" id="IPR000064">
    <property type="entry name" value="NLP_P60_dom"/>
</dbReference>
<keyword evidence="4" id="KW-0788">Thiol protease</keyword>
<dbReference type="InterPro" id="IPR023346">
    <property type="entry name" value="Lysozyme-like_dom_sf"/>
</dbReference>
<proteinExistence type="inferred from homology"/>
<feature type="domain" description="NlpC/P60" evidence="6">
    <location>
        <begin position="243"/>
        <end position="368"/>
    </location>
</feature>
<dbReference type="InterPro" id="IPR038765">
    <property type="entry name" value="Papain-like_cys_pep_sf"/>
</dbReference>
<accession>A0ABP8TLJ8</accession>
<evidence type="ECO:0000256" key="5">
    <source>
        <dbReference type="SAM" id="Phobius"/>
    </source>
</evidence>
<dbReference type="EMBL" id="BAABHJ010000008">
    <property type="protein sequence ID" value="GAA4608384.1"/>
    <property type="molecule type" value="Genomic_DNA"/>
</dbReference>
<dbReference type="Gene3D" id="3.90.1720.10">
    <property type="entry name" value="endopeptidase domain like (from Nostoc punctiforme)"/>
    <property type="match status" value="1"/>
</dbReference>
<comment type="similarity">
    <text evidence="1">Belongs to the peptidase C40 family.</text>
</comment>
<evidence type="ECO:0000313" key="7">
    <source>
        <dbReference type="EMBL" id="GAA4608384.1"/>
    </source>
</evidence>